<evidence type="ECO:0000256" key="3">
    <source>
        <dbReference type="ARBA" id="ARBA00023015"/>
    </source>
</evidence>
<comment type="subcellular location">
    <subcellularLocation>
        <location evidence="1">Nucleus</location>
    </subcellularLocation>
</comment>
<dbReference type="GO" id="GO:0003677">
    <property type="term" value="F:DNA binding"/>
    <property type="evidence" value="ECO:0007669"/>
    <property type="project" value="UniProtKB-KW"/>
</dbReference>
<dbReference type="Pfam" id="PF22754">
    <property type="entry name" value="bHLH-TF_ACT-like_plant"/>
    <property type="match status" value="1"/>
</dbReference>
<dbReference type="PANTHER" id="PTHR46684:SF16">
    <property type="entry name" value="TRANSCRIPTION FACTOR BHLH67-LIKE ISOFORM X2"/>
    <property type="match status" value="1"/>
</dbReference>
<feature type="region of interest" description="Disordered" evidence="7">
    <location>
        <begin position="31"/>
        <end position="52"/>
    </location>
</feature>
<dbReference type="GO" id="GO:0010052">
    <property type="term" value="P:guard cell differentiation"/>
    <property type="evidence" value="ECO:0007669"/>
    <property type="project" value="InterPro"/>
</dbReference>
<evidence type="ECO:0000313" key="9">
    <source>
        <dbReference type="EMBL" id="CAA7410798.1"/>
    </source>
</evidence>
<proteinExistence type="inferred from homology"/>
<dbReference type="GO" id="GO:0003700">
    <property type="term" value="F:DNA-binding transcription factor activity"/>
    <property type="evidence" value="ECO:0007669"/>
    <property type="project" value="InterPro"/>
</dbReference>
<keyword evidence="10" id="KW-1185">Reference proteome</keyword>
<dbReference type="PROSITE" id="PS50888">
    <property type="entry name" value="BHLH"/>
    <property type="match status" value="1"/>
</dbReference>
<dbReference type="Proteomes" id="UP000663760">
    <property type="component" value="Chromosome 18"/>
</dbReference>
<dbReference type="CDD" id="cd11448">
    <property type="entry name" value="bHLH_AtFAMA_like"/>
    <property type="match status" value="1"/>
</dbReference>
<feature type="compositionally biased region" description="Gly residues" evidence="7">
    <location>
        <begin position="192"/>
        <end position="201"/>
    </location>
</feature>
<feature type="region of interest" description="Disordered" evidence="7">
    <location>
        <begin position="186"/>
        <end position="206"/>
    </location>
</feature>
<evidence type="ECO:0000313" key="10">
    <source>
        <dbReference type="Proteomes" id="UP000663760"/>
    </source>
</evidence>
<dbReference type="AlphaFoldDB" id="A0A7I8LNF4"/>
<name>A0A7I8LNF4_SPIIN</name>
<evidence type="ECO:0000256" key="2">
    <source>
        <dbReference type="ARBA" id="ARBA00005510"/>
    </source>
</evidence>
<dbReference type="GO" id="GO:0046983">
    <property type="term" value="F:protein dimerization activity"/>
    <property type="evidence" value="ECO:0007669"/>
    <property type="project" value="InterPro"/>
</dbReference>
<dbReference type="InterPro" id="IPR054502">
    <property type="entry name" value="bHLH-TF_ACT-like_plant"/>
</dbReference>
<dbReference type="GO" id="GO:0005634">
    <property type="term" value="C:nucleus"/>
    <property type="evidence" value="ECO:0007669"/>
    <property type="project" value="UniProtKB-SubCell"/>
</dbReference>
<keyword evidence="5" id="KW-0804">Transcription</keyword>
<dbReference type="OrthoDB" id="684567at2759"/>
<dbReference type="Pfam" id="PF00010">
    <property type="entry name" value="HLH"/>
    <property type="match status" value="1"/>
</dbReference>
<dbReference type="InterPro" id="IPR044283">
    <property type="entry name" value="FAMA/SPEECHLESS/MUTE-like"/>
</dbReference>
<evidence type="ECO:0000256" key="5">
    <source>
        <dbReference type="ARBA" id="ARBA00023163"/>
    </source>
</evidence>
<feature type="region of interest" description="Disordered" evidence="7">
    <location>
        <begin position="226"/>
        <end position="256"/>
    </location>
</feature>
<keyword evidence="6" id="KW-0539">Nucleus</keyword>
<evidence type="ECO:0000259" key="8">
    <source>
        <dbReference type="PROSITE" id="PS50888"/>
    </source>
</evidence>
<accession>A0A7I8LNF4</accession>
<evidence type="ECO:0000256" key="7">
    <source>
        <dbReference type="SAM" id="MobiDB-lite"/>
    </source>
</evidence>
<dbReference type="EMBL" id="LR746281">
    <property type="protein sequence ID" value="CAA7410798.1"/>
    <property type="molecule type" value="Genomic_DNA"/>
</dbReference>
<organism evidence="9 10">
    <name type="scientific">Spirodela intermedia</name>
    <name type="common">Intermediate duckweed</name>
    <dbReference type="NCBI Taxonomy" id="51605"/>
    <lineage>
        <taxon>Eukaryota</taxon>
        <taxon>Viridiplantae</taxon>
        <taxon>Streptophyta</taxon>
        <taxon>Embryophyta</taxon>
        <taxon>Tracheophyta</taxon>
        <taxon>Spermatophyta</taxon>
        <taxon>Magnoliopsida</taxon>
        <taxon>Liliopsida</taxon>
        <taxon>Araceae</taxon>
        <taxon>Lemnoideae</taxon>
        <taxon>Spirodela</taxon>
    </lineage>
</organism>
<gene>
    <name evidence="9" type="ORF">SI8410_18021476</name>
</gene>
<sequence length="354" mass="38309">MLLEEQDQRAAPPEPGAFQLLLRLQEERLRRPPVYHPPPPPPPWGGEEWPPEAEPWCRELDSCVTHTSESMSKQEPSGAAAAAAKTVATGGAAVVGKREGPAAAKRKRKRLRRTARNVEEVESQRMTHIAVERNRRRLMNDHLTSLRSLMPPSFVQRGDQASIVGGAIDFVKELEQLLQSLQAEKQRRSRWSGGGGGGGGASTAPFRDFFASPQYTTYTSPFPAATSPASLSSSASSPFGASKAEEEEPAEGCYGGGVAAGGRRTTAVADVEATVVQAHVNLRVLTQRRPAQLLRAVAALEELHLTVLHLNVTSLDDSVFYCFNLKMEEQCALCSADQIAAAAHQIFSFINSSC</sequence>
<evidence type="ECO:0000256" key="1">
    <source>
        <dbReference type="ARBA" id="ARBA00004123"/>
    </source>
</evidence>
<keyword evidence="3" id="KW-0805">Transcription regulation</keyword>
<comment type="similarity">
    <text evidence="2">Belongs to the bHLH protein family.</text>
</comment>
<dbReference type="PANTHER" id="PTHR46684">
    <property type="entry name" value="TRANSCRIPTION FACTOR FAMA"/>
    <property type="match status" value="1"/>
</dbReference>
<feature type="domain" description="BHLH" evidence="8">
    <location>
        <begin position="123"/>
        <end position="174"/>
    </location>
</feature>
<dbReference type="SMART" id="SM00353">
    <property type="entry name" value="HLH"/>
    <property type="match status" value="1"/>
</dbReference>
<dbReference type="Gene3D" id="4.10.280.10">
    <property type="entry name" value="Helix-loop-helix DNA-binding domain"/>
    <property type="match status" value="1"/>
</dbReference>
<evidence type="ECO:0000256" key="4">
    <source>
        <dbReference type="ARBA" id="ARBA00023125"/>
    </source>
</evidence>
<protein>
    <recommendedName>
        <fullName evidence="8">BHLH domain-containing protein</fullName>
    </recommendedName>
</protein>
<dbReference type="GO" id="GO:0045893">
    <property type="term" value="P:positive regulation of DNA-templated transcription"/>
    <property type="evidence" value="ECO:0007669"/>
    <property type="project" value="TreeGrafter"/>
</dbReference>
<reference evidence="9" key="1">
    <citation type="submission" date="2020-02" db="EMBL/GenBank/DDBJ databases">
        <authorList>
            <person name="Scholz U."/>
            <person name="Mascher M."/>
            <person name="Fiebig A."/>
        </authorList>
    </citation>
    <scope>NUCLEOTIDE SEQUENCE</scope>
</reference>
<dbReference type="SUPFAM" id="SSF47459">
    <property type="entry name" value="HLH, helix-loop-helix DNA-binding domain"/>
    <property type="match status" value="1"/>
</dbReference>
<feature type="compositionally biased region" description="Low complexity" evidence="7">
    <location>
        <begin position="226"/>
        <end position="238"/>
    </location>
</feature>
<evidence type="ECO:0000256" key="6">
    <source>
        <dbReference type="ARBA" id="ARBA00023242"/>
    </source>
</evidence>
<feature type="compositionally biased region" description="Pro residues" evidence="7">
    <location>
        <begin position="34"/>
        <end position="44"/>
    </location>
</feature>
<dbReference type="InterPro" id="IPR011598">
    <property type="entry name" value="bHLH_dom"/>
</dbReference>
<dbReference type="InterPro" id="IPR036638">
    <property type="entry name" value="HLH_DNA-bd_sf"/>
</dbReference>
<keyword evidence="4" id="KW-0238">DNA-binding</keyword>